<sequence length="379" mass="42629">MTRIIFLTLLLIFLFIFSYEVNAQDCSGDLNQRINCYEANIAKLKDSGETLSSQILQFDSQIKLTSLKIAQTEEQINLLSGRIDQLEGSLDDLTKAFSGRVVETYKMTRVEDPILLILSSSNLGKAFNRFSYLKKIQESDRSLLQRLRKAKDTYNAEKVDQEELQNKLASQKKNLDNQKAAKAHLLSATKNDEKKYQILLEQARAEYEAIQAIIAGKGTETEVGLVSEGQRIANIIQGSSCNSGGSHLHFIVRNQNSTTDNPFMYLKTGISYQNCSGSSCGSSDGDSFNPSGSWNWPIQPNIKFNQGYGNTWAVRNTWVGRIYNFHNGIDINSESSSEVKTVKSGKLYQGSYNVGCRLKYVRVDHDDSDLDTLYLHINY</sequence>
<dbReference type="Proteomes" id="UP000033995">
    <property type="component" value="Unassembled WGS sequence"/>
</dbReference>
<reference evidence="2 3" key="1">
    <citation type="journal article" date="2015" name="Nature">
        <title>rRNA introns, odd ribosomes, and small enigmatic genomes across a large radiation of phyla.</title>
        <authorList>
            <person name="Brown C.T."/>
            <person name="Hug L.A."/>
            <person name="Thomas B.C."/>
            <person name="Sharon I."/>
            <person name="Castelle C.J."/>
            <person name="Singh A."/>
            <person name="Wilkins M.J."/>
            <person name="Williams K.H."/>
            <person name="Banfield J.F."/>
        </authorList>
    </citation>
    <scope>NUCLEOTIDE SEQUENCE [LARGE SCALE GENOMIC DNA]</scope>
</reference>
<keyword evidence="1" id="KW-0175">Coiled coil</keyword>
<name>A0A0G0AAC7_9BACT</name>
<dbReference type="SUPFAM" id="SSF51261">
    <property type="entry name" value="Duplicated hybrid motif"/>
    <property type="match status" value="1"/>
</dbReference>
<dbReference type="InterPro" id="IPR011055">
    <property type="entry name" value="Dup_hybrid_motif"/>
</dbReference>
<feature type="coiled-coil region" evidence="1">
    <location>
        <begin position="27"/>
        <end position="96"/>
    </location>
</feature>
<dbReference type="Gene3D" id="2.70.70.10">
    <property type="entry name" value="Glucose Permease (Domain IIA)"/>
    <property type="match status" value="1"/>
</dbReference>
<protein>
    <submittedName>
        <fullName evidence="2">Uncharacterized protein</fullName>
    </submittedName>
</protein>
<evidence type="ECO:0000313" key="2">
    <source>
        <dbReference type="EMBL" id="KKP48241.1"/>
    </source>
</evidence>
<evidence type="ECO:0000313" key="3">
    <source>
        <dbReference type="Proteomes" id="UP000033995"/>
    </source>
</evidence>
<accession>A0A0G0AAC7</accession>
<dbReference type="Gene3D" id="6.10.250.3150">
    <property type="match status" value="1"/>
</dbReference>
<dbReference type="EMBL" id="LBOZ01000001">
    <property type="protein sequence ID" value="KKP48241.1"/>
    <property type="molecule type" value="Genomic_DNA"/>
</dbReference>
<dbReference type="AlphaFoldDB" id="A0A0G0AAC7"/>
<organism evidence="2 3">
    <name type="scientific">Candidatus Woesebacteria bacterium GW2011_GWA2_33_28</name>
    <dbReference type="NCBI Taxonomy" id="1618561"/>
    <lineage>
        <taxon>Bacteria</taxon>
        <taxon>Candidatus Woeseibacteriota</taxon>
    </lineage>
</organism>
<feature type="coiled-coil region" evidence="1">
    <location>
        <begin position="144"/>
        <end position="206"/>
    </location>
</feature>
<dbReference type="PATRIC" id="fig|1618561.3.peg.36"/>
<gene>
    <name evidence="2" type="ORF">UR38_C0001G0037</name>
</gene>
<proteinExistence type="predicted"/>
<comment type="caution">
    <text evidence="2">The sequence shown here is derived from an EMBL/GenBank/DDBJ whole genome shotgun (WGS) entry which is preliminary data.</text>
</comment>
<evidence type="ECO:0000256" key="1">
    <source>
        <dbReference type="SAM" id="Coils"/>
    </source>
</evidence>